<dbReference type="RefSeq" id="WP_127747131.1">
    <property type="nucleotide sequence ID" value="NZ_CP033219.1"/>
</dbReference>
<feature type="signal peptide" evidence="1">
    <location>
        <begin position="1"/>
        <end position="20"/>
    </location>
</feature>
<dbReference type="EMBL" id="CP033219">
    <property type="protein sequence ID" value="AZV76690.1"/>
    <property type="molecule type" value="Genomic_DNA"/>
</dbReference>
<dbReference type="KEGG" id="sedi:EBB79_01430"/>
<reference evidence="2 3" key="1">
    <citation type="submission" date="2018-10" db="EMBL/GenBank/DDBJ databases">
        <title>Parasedimentitalea marina sp. nov., a psychrophilic bacterium isolated from deep seawater of the New Britain Trench.</title>
        <authorList>
            <person name="Cao J."/>
        </authorList>
    </citation>
    <scope>NUCLEOTIDE SEQUENCE [LARGE SCALE GENOMIC DNA]</scope>
    <source>
        <strain evidence="2 3">W43</strain>
    </source>
</reference>
<organism evidence="2 3">
    <name type="scientific">Parasedimentitalea marina</name>
    <dbReference type="NCBI Taxonomy" id="2483033"/>
    <lineage>
        <taxon>Bacteria</taxon>
        <taxon>Pseudomonadati</taxon>
        <taxon>Pseudomonadota</taxon>
        <taxon>Alphaproteobacteria</taxon>
        <taxon>Rhodobacterales</taxon>
        <taxon>Paracoccaceae</taxon>
        <taxon>Parasedimentitalea</taxon>
    </lineage>
</organism>
<keyword evidence="1" id="KW-0732">Signal</keyword>
<sequence length="126" mass="14176">MNFRNLLALATVCLAVPASAERIFLNDPSSCDMLEQEYGDLDFAGSGGLILNESGFSSLEYFCEFQPDLQFHWDGWQASTHMGHCQEPGPFYTPTLFTFVMTEEEPGVIIMYDGSEEPTRFYSCTD</sequence>
<accession>A0A3T0MY60</accession>
<evidence type="ECO:0000256" key="1">
    <source>
        <dbReference type="SAM" id="SignalP"/>
    </source>
</evidence>
<dbReference type="AlphaFoldDB" id="A0A3T0MY60"/>
<proteinExistence type="predicted"/>
<name>A0A3T0MY60_9RHOB</name>
<protein>
    <submittedName>
        <fullName evidence="2">Uncharacterized protein</fullName>
    </submittedName>
</protein>
<keyword evidence="3" id="KW-1185">Reference proteome</keyword>
<dbReference type="Proteomes" id="UP000283063">
    <property type="component" value="Chromosome"/>
</dbReference>
<evidence type="ECO:0000313" key="3">
    <source>
        <dbReference type="Proteomes" id="UP000283063"/>
    </source>
</evidence>
<dbReference type="OrthoDB" id="7876097at2"/>
<feature type="chain" id="PRO_5019036217" evidence="1">
    <location>
        <begin position="21"/>
        <end position="126"/>
    </location>
</feature>
<evidence type="ECO:0000313" key="2">
    <source>
        <dbReference type="EMBL" id="AZV76690.1"/>
    </source>
</evidence>
<gene>
    <name evidence="2" type="ORF">EBB79_01430</name>
</gene>